<dbReference type="InterPro" id="IPR024738">
    <property type="entry name" value="Hfi1/Tada1"/>
</dbReference>
<evidence type="ECO:0000313" key="3">
    <source>
        <dbReference type="Proteomes" id="UP000824120"/>
    </source>
</evidence>
<dbReference type="GO" id="GO:0000124">
    <property type="term" value="C:SAGA complex"/>
    <property type="evidence" value="ECO:0007669"/>
    <property type="project" value="TreeGrafter"/>
</dbReference>
<dbReference type="EMBL" id="JACXVP010000002">
    <property type="protein sequence ID" value="KAG5621317.1"/>
    <property type="molecule type" value="Genomic_DNA"/>
</dbReference>
<dbReference type="PANTHER" id="PTHR21277">
    <property type="entry name" value="TRANSCRIPTIONAL ADAPTER 1"/>
    <property type="match status" value="1"/>
</dbReference>
<dbReference type="Pfam" id="PF12767">
    <property type="entry name" value="SAGA-Tad1"/>
    <property type="match status" value="1"/>
</dbReference>
<evidence type="ECO:0000256" key="1">
    <source>
        <dbReference type="SAM" id="MobiDB-lite"/>
    </source>
</evidence>
<organism evidence="2 3">
    <name type="scientific">Solanum commersonii</name>
    <name type="common">Commerson's wild potato</name>
    <name type="synonym">Commerson's nightshade</name>
    <dbReference type="NCBI Taxonomy" id="4109"/>
    <lineage>
        <taxon>Eukaryota</taxon>
        <taxon>Viridiplantae</taxon>
        <taxon>Streptophyta</taxon>
        <taxon>Embryophyta</taxon>
        <taxon>Tracheophyta</taxon>
        <taxon>Spermatophyta</taxon>
        <taxon>Magnoliopsida</taxon>
        <taxon>eudicotyledons</taxon>
        <taxon>Gunneridae</taxon>
        <taxon>Pentapetalae</taxon>
        <taxon>asterids</taxon>
        <taxon>lamiids</taxon>
        <taxon>Solanales</taxon>
        <taxon>Solanaceae</taxon>
        <taxon>Solanoideae</taxon>
        <taxon>Solaneae</taxon>
        <taxon>Solanum</taxon>
    </lineage>
</organism>
<sequence length="393" mass="44244">MSCWRGENEVGSADCYGDGRGGNDDDERGNGGGDMEEEVMPQWKQRRIYVGLRVFEVNTGVRMPTNRHCPRIDTYQLKLRLERKIGQQKAEKYFTALSKYLSLKLNKSEFEKFCIGLLGRDNICLHNALMRAILKNACAAKTPPPKNGTMQPSFNVKVPNGYQGGTLQSLCRDVFPQSPRKGRTPTLRDRRFKDRACPPRPHWKTHSAEDNAPKTREHQSATELLPLGSIHSRSHVTAPLGISLSGRGTRKVVCHRSGLLHGTKTCNSTRELPDSNSLKKWLEQKSETEGVQISTDAINVLNNGLDVFLKRLIKPCLDLAGSKSQHKRIHDQAVSVSNKTRPMKYIQKPSDLFSVSMLDFRSAMELNPRILGEDSQIQLEKISLHGYEEPLIN</sequence>
<accession>A0A9J6A9M0</accession>
<dbReference type="OrthoDB" id="10264870at2759"/>
<dbReference type="Proteomes" id="UP000824120">
    <property type="component" value="Chromosome 2"/>
</dbReference>
<reference evidence="2 3" key="1">
    <citation type="submission" date="2020-09" db="EMBL/GenBank/DDBJ databases">
        <title>De no assembly of potato wild relative species, Solanum commersonii.</title>
        <authorList>
            <person name="Cho K."/>
        </authorList>
    </citation>
    <scope>NUCLEOTIDE SEQUENCE [LARGE SCALE GENOMIC DNA]</scope>
    <source>
        <strain evidence="2">LZ3.2</strain>
        <tissue evidence="2">Leaf</tissue>
    </source>
</reference>
<comment type="caution">
    <text evidence="2">The sequence shown here is derived from an EMBL/GenBank/DDBJ whole genome shotgun (WGS) entry which is preliminary data.</text>
</comment>
<feature type="region of interest" description="Disordered" evidence="1">
    <location>
        <begin position="15"/>
        <end position="37"/>
    </location>
</feature>
<protein>
    <submittedName>
        <fullName evidence="2">Uncharacterized protein</fullName>
    </submittedName>
</protein>
<gene>
    <name evidence="2" type="ORF">H5410_006535</name>
</gene>
<dbReference type="CDD" id="cd22933">
    <property type="entry name" value="HFD_HFI1"/>
    <property type="match status" value="1"/>
</dbReference>
<feature type="compositionally biased region" description="Basic and acidic residues" evidence="1">
    <location>
        <begin position="206"/>
        <end position="219"/>
    </location>
</feature>
<feature type="region of interest" description="Disordered" evidence="1">
    <location>
        <begin position="192"/>
        <end position="219"/>
    </location>
</feature>
<proteinExistence type="predicted"/>
<dbReference type="AlphaFoldDB" id="A0A9J6A9M0"/>
<dbReference type="GO" id="GO:0003713">
    <property type="term" value="F:transcription coactivator activity"/>
    <property type="evidence" value="ECO:0007669"/>
    <property type="project" value="TreeGrafter"/>
</dbReference>
<evidence type="ECO:0000313" key="2">
    <source>
        <dbReference type="EMBL" id="KAG5621317.1"/>
    </source>
</evidence>
<name>A0A9J6A9M0_SOLCO</name>
<keyword evidence="3" id="KW-1185">Reference proteome</keyword>
<dbReference type="PANTHER" id="PTHR21277:SF29">
    <property type="entry name" value="TRANSCRIPTIONAL REGULATOR OF RNA POLII, SAGA, SUBUNIT"/>
    <property type="match status" value="1"/>
</dbReference>
<dbReference type="GO" id="GO:0006357">
    <property type="term" value="P:regulation of transcription by RNA polymerase II"/>
    <property type="evidence" value="ECO:0007669"/>
    <property type="project" value="TreeGrafter"/>
</dbReference>